<name>A0A194XPC3_MOLSC</name>
<keyword evidence="1" id="KW-1133">Transmembrane helix</keyword>
<dbReference type="OrthoDB" id="5193943at2759"/>
<evidence type="ECO:0000313" key="3">
    <source>
        <dbReference type="Proteomes" id="UP000070700"/>
    </source>
</evidence>
<sequence>MDSIANFVVTHKPQLDFAWHLFIYLPLILRPSFFKYFTSSKPAKYAQLPHIPLVVHMILGLAIVGRYQVRALVSSPSAPKPESLDIALGVMNAVISWRLCKYESKGNPRIVRTGFQVMALMVLFPAYMCYMTASPVWYHSMVKMHNAFIYVRWLIMGGSMAGIWSGFHELYTISVFFGGILGVWEGRYPWDGVLGVPLALVLHVALVVVERYNSSLITPETYKSPSSNPFLGLMLLLGLVDVQTYKDLKCPAVPASPTDEKEELVAETKE</sequence>
<feature type="transmembrane region" description="Helical" evidence="1">
    <location>
        <begin position="17"/>
        <end position="38"/>
    </location>
</feature>
<dbReference type="AlphaFoldDB" id="A0A194XPC3"/>
<gene>
    <name evidence="2" type="ORF">LY89DRAFT_729102</name>
</gene>
<proteinExistence type="predicted"/>
<dbReference type="InParanoid" id="A0A194XPC3"/>
<feature type="transmembrane region" description="Helical" evidence="1">
    <location>
        <begin position="117"/>
        <end position="138"/>
    </location>
</feature>
<organism evidence="2 3">
    <name type="scientific">Mollisia scopiformis</name>
    <name type="common">Conifer needle endophyte fungus</name>
    <name type="synonym">Phialocephala scopiformis</name>
    <dbReference type="NCBI Taxonomy" id="149040"/>
    <lineage>
        <taxon>Eukaryota</taxon>
        <taxon>Fungi</taxon>
        <taxon>Dikarya</taxon>
        <taxon>Ascomycota</taxon>
        <taxon>Pezizomycotina</taxon>
        <taxon>Leotiomycetes</taxon>
        <taxon>Helotiales</taxon>
        <taxon>Mollisiaceae</taxon>
        <taxon>Mollisia</taxon>
    </lineage>
</organism>
<dbReference type="RefSeq" id="XP_018075942.1">
    <property type="nucleotide sequence ID" value="XM_018219343.1"/>
</dbReference>
<keyword evidence="1" id="KW-0472">Membrane</keyword>
<dbReference type="EMBL" id="KQ947407">
    <property type="protein sequence ID" value="KUJ21587.1"/>
    <property type="molecule type" value="Genomic_DNA"/>
</dbReference>
<dbReference type="KEGG" id="psco:LY89DRAFT_729102"/>
<keyword evidence="3" id="KW-1185">Reference proteome</keyword>
<protein>
    <submittedName>
        <fullName evidence="2">Uncharacterized protein</fullName>
    </submittedName>
</protein>
<accession>A0A194XPC3</accession>
<dbReference type="GeneID" id="28829069"/>
<feature type="transmembrane region" description="Helical" evidence="1">
    <location>
        <begin position="188"/>
        <end position="209"/>
    </location>
</feature>
<dbReference type="Proteomes" id="UP000070700">
    <property type="component" value="Unassembled WGS sequence"/>
</dbReference>
<feature type="transmembrane region" description="Helical" evidence="1">
    <location>
        <begin position="150"/>
        <end position="168"/>
    </location>
</feature>
<evidence type="ECO:0000313" key="2">
    <source>
        <dbReference type="EMBL" id="KUJ21587.1"/>
    </source>
</evidence>
<reference evidence="2 3" key="1">
    <citation type="submission" date="2015-10" db="EMBL/GenBank/DDBJ databases">
        <title>Full genome of DAOMC 229536 Phialocephala scopiformis, a fungal endophyte of spruce producing the potent anti-insectan compound rugulosin.</title>
        <authorList>
            <consortium name="DOE Joint Genome Institute"/>
            <person name="Walker A.K."/>
            <person name="Frasz S.L."/>
            <person name="Seifert K.A."/>
            <person name="Miller J.D."/>
            <person name="Mondo S.J."/>
            <person name="Labutti K."/>
            <person name="Lipzen A."/>
            <person name="Dockter R."/>
            <person name="Kennedy M."/>
            <person name="Grigoriev I.V."/>
            <person name="Spatafora J.W."/>
        </authorList>
    </citation>
    <scope>NUCLEOTIDE SEQUENCE [LARGE SCALE GENOMIC DNA]</scope>
    <source>
        <strain evidence="2 3">CBS 120377</strain>
    </source>
</reference>
<keyword evidence="1" id="KW-0812">Transmembrane</keyword>
<feature type="transmembrane region" description="Helical" evidence="1">
    <location>
        <begin position="50"/>
        <end position="69"/>
    </location>
</feature>
<evidence type="ECO:0000256" key="1">
    <source>
        <dbReference type="SAM" id="Phobius"/>
    </source>
</evidence>